<dbReference type="Pfam" id="PF20151">
    <property type="entry name" value="DUF6533"/>
    <property type="match status" value="1"/>
</dbReference>
<organism evidence="2 3">
    <name type="scientific">Agrocybe chaxingu</name>
    <dbReference type="NCBI Taxonomy" id="84603"/>
    <lineage>
        <taxon>Eukaryota</taxon>
        <taxon>Fungi</taxon>
        <taxon>Dikarya</taxon>
        <taxon>Basidiomycota</taxon>
        <taxon>Agaricomycotina</taxon>
        <taxon>Agaricomycetes</taxon>
        <taxon>Agaricomycetidae</taxon>
        <taxon>Agaricales</taxon>
        <taxon>Agaricineae</taxon>
        <taxon>Strophariaceae</taxon>
        <taxon>Agrocybe</taxon>
    </lineage>
</organism>
<dbReference type="InterPro" id="IPR045340">
    <property type="entry name" value="DUF6533"/>
</dbReference>
<name>A0A9W8K4R5_9AGAR</name>
<accession>A0A9W8K4R5</accession>
<evidence type="ECO:0000313" key="2">
    <source>
        <dbReference type="EMBL" id="KAJ3506497.1"/>
    </source>
</evidence>
<dbReference type="OrthoDB" id="2958007at2759"/>
<gene>
    <name evidence="2" type="ORF">NLJ89_g6839</name>
</gene>
<evidence type="ECO:0000259" key="1">
    <source>
        <dbReference type="Pfam" id="PF20151"/>
    </source>
</evidence>
<comment type="caution">
    <text evidence="2">The sequence shown here is derived from an EMBL/GenBank/DDBJ whole genome shotgun (WGS) entry which is preliminary data.</text>
</comment>
<dbReference type="Proteomes" id="UP001148786">
    <property type="component" value="Unassembled WGS sequence"/>
</dbReference>
<reference evidence="2" key="1">
    <citation type="submission" date="2022-07" db="EMBL/GenBank/DDBJ databases">
        <title>Genome Sequence of Agrocybe chaxingu.</title>
        <authorList>
            <person name="Buettner E."/>
        </authorList>
    </citation>
    <scope>NUCLEOTIDE SEQUENCE</scope>
    <source>
        <strain evidence="2">MP-N11</strain>
    </source>
</reference>
<sequence length="106" mass="12208">MDNSATFLSDRLRQWILMREVDIAACVIYVWDYFITMGMEIEHVWPGKWTALKVLYLVQRYLPFIDTVWLVLHQELGANLSPATCRLLTNAGRSLFVVGMAASERA</sequence>
<evidence type="ECO:0000313" key="3">
    <source>
        <dbReference type="Proteomes" id="UP001148786"/>
    </source>
</evidence>
<protein>
    <recommendedName>
        <fullName evidence="1">DUF6533 domain-containing protein</fullName>
    </recommendedName>
</protein>
<proteinExistence type="predicted"/>
<keyword evidence="3" id="KW-1185">Reference proteome</keyword>
<dbReference type="AlphaFoldDB" id="A0A9W8K4R5"/>
<feature type="domain" description="DUF6533" evidence="1">
    <location>
        <begin position="23"/>
        <end position="65"/>
    </location>
</feature>
<dbReference type="EMBL" id="JANKHO010000760">
    <property type="protein sequence ID" value="KAJ3506497.1"/>
    <property type="molecule type" value="Genomic_DNA"/>
</dbReference>